<evidence type="ECO:0000313" key="3">
    <source>
        <dbReference type="Proteomes" id="UP000625316"/>
    </source>
</evidence>
<dbReference type="EMBL" id="JADEXQ010000030">
    <property type="protein sequence ID" value="MBE9030167.1"/>
    <property type="molecule type" value="Genomic_DNA"/>
</dbReference>
<dbReference type="AlphaFoldDB" id="A0A928Z3M3"/>
<feature type="signal peptide" evidence="1">
    <location>
        <begin position="1"/>
        <end position="31"/>
    </location>
</feature>
<comment type="caution">
    <text evidence="2">The sequence shown here is derived from an EMBL/GenBank/DDBJ whole genome shotgun (WGS) entry which is preliminary data.</text>
</comment>
<name>A0A928Z3M3_9CYAN</name>
<organism evidence="2 3">
    <name type="scientific">Romeriopsis navalis LEGE 11480</name>
    <dbReference type="NCBI Taxonomy" id="2777977"/>
    <lineage>
        <taxon>Bacteria</taxon>
        <taxon>Bacillati</taxon>
        <taxon>Cyanobacteriota</taxon>
        <taxon>Cyanophyceae</taxon>
        <taxon>Leptolyngbyales</taxon>
        <taxon>Leptolyngbyaceae</taxon>
        <taxon>Romeriopsis</taxon>
        <taxon>Romeriopsis navalis</taxon>
    </lineage>
</organism>
<dbReference type="PANTHER" id="PTHR33926">
    <property type="entry name" value="PROTEIN TIC 22, CHLOROPLASTIC"/>
    <property type="match status" value="1"/>
</dbReference>
<protein>
    <recommendedName>
        <fullName evidence="4">Tic22 family protein</fullName>
    </recommendedName>
</protein>
<evidence type="ECO:0008006" key="4">
    <source>
        <dbReference type="Google" id="ProtNLM"/>
    </source>
</evidence>
<proteinExistence type="predicted"/>
<evidence type="ECO:0000313" key="2">
    <source>
        <dbReference type="EMBL" id="MBE9030167.1"/>
    </source>
</evidence>
<dbReference type="GO" id="GO:0015031">
    <property type="term" value="P:protein transport"/>
    <property type="evidence" value="ECO:0007669"/>
    <property type="project" value="InterPro"/>
</dbReference>
<dbReference type="PANTHER" id="PTHR33926:SF4">
    <property type="entry name" value="PROTEIN TIC 22, CHLOROPLASTIC"/>
    <property type="match status" value="1"/>
</dbReference>
<reference evidence="2" key="1">
    <citation type="submission" date="2020-10" db="EMBL/GenBank/DDBJ databases">
        <authorList>
            <person name="Castelo-Branco R."/>
            <person name="Eusebio N."/>
            <person name="Adriana R."/>
            <person name="Vieira A."/>
            <person name="Brugerolle De Fraissinette N."/>
            <person name="Rezende De Castro R."/>
            <person name="Schneider M.P."/>
            <person name="Vasconcelos V."/>
            <person name="Leao P.N."/>
        </authorList>
    </citation>
    <scope>NUCLEOTIDE SEQUENCE</scope>
    <source>
        <strain evidence="2">LEGE 11480</strain>
    </source>
</reference>
<sequence length="251" mass="27231">MKALGQFGTTLSLVGSIATVVCVSSASPAFAIPQKAIVEKLNSVPVFLVTNAQGVPLSRPLKKSAEVPGGFLSNAYMSQAEAQAFVQQVKANIGKNPQQDTVLKALKVTPVPLGELYKQVQDSKDQPGRILFNFRPSQGEVQSALKLLKQQGKNVEQINGVPLYFVRFATNKGYVAIKTQAAAGDIIPAFLSQTDATNLLKQVQIKHPKAVIQVLAVDNIIQTLQEKNDKWLNKVVFWPSLEARQAVQKAQ</sequence>
<accession>A0A928Z3M3</accession>
<dbReference type="Gene3D" id="3.40.1350.100">
    <property type="match status" value="1"/>
</dbReference>
<dbReference type="RefSeq" id="WP_264324994.1">
    <property type="nucleotide sequence ID" value="NZ_JADEXQ010000030.1"/>
</dbReference>
<feature type="chain" id="PRO_5036919676" description="Tic22 family protein" evidence="1">
    <location>
        <begin position="32"/>
        <end position="251"/>
    </location>
</feature>
<gene>
    <name evidence="2" type="ORF">IQ266_10540</name>
</gene>
<keyword evidence="1" id="KW-0732">Signal</keyword>
<keyword evidence="3" id="KW-1185">Reference proteome</keyword>
<dbReference type="Proteomes" id="UP000625316">
    <property type="component" value="Unassembled WGS sequence"/>
</dbReference>
<dbReference type="InterPro" id="IPR007378">
    <property type="entry name" value="Tic22-like"/>
</dbReference>
<dbReference type="Pfam" id="PF04278">
    <property type="entry name" value="Tic22"/>
    <property type="match status" value="1"/>
</dbReference>
<evidence type="ECO:0000256" key="1">
    <source>
        <dbReference type="SAM" id="SignalP"/>
    </source>
</evidence>